<dbReference type="STRING" id="1230458.C484_05342"/>
<keyword evidence="8" id="KW-1185">Reference proteome</keyword>
<dbReference type="OrthoDB" id="35685at2157"/>
<dbReference type="GO" id="GO:0008453">
    <property type="term" value="F:alanine-glyoxylate transaminase activity"/>
    <property type="evidence" value="ECO:0007669"/>
    <property type="project" value="TreeGrafter"/>
</dbReference>
<organism evidence="7 8">
    <name type="scientific">Natrialba taiwanensis DSM 12281</name>
    <dbReference type="NCBI Taxonomy" id="1230458"/>
    <lineage>
        <taxon>Archaea</taxon>
        <taxon>Methanobacteriati</taxon>
        <taxon>Methanobacteriota</taxon>
        <taxon>Stenosarchaea group</taxon>
        <taxon>Halobacteria</taxon>
        <taxon>Halobacteriales</taxon>
        <taxon>Natrialbaceae</taxon>
        <taxon>Natrialba</taxon>
    </lineage>
</organism>
<evidence type="ECO:0000256" key="1">
    <source>
        <dbReference type="ARBA" id="ARBA00001933"/>
    </source>
</evidence>
<dbReference type="GO" id="GO:0004760">
    <property type="term" value="F:L-serine-pyruvate transaminase activity"/>
    <property type="evidence" value="ECO:0007669"/>
    <property type="project" value="TreeGrafter"/>
</dbReference>
<dbReference type="PATRIC" id="fig|1230458.4.peg.1078"/>
<dbReference type="PIRSF" id="PIRSF000524">
    <property type="entry name" value="SPT"/>
    <property type="match status" value="1"/>
</dbReference>
<feature type="domain" description="Aminotransferase class V" evidence="6">
    <location>
        <begin position="130"/>
        <end position="343"/>
    </location>
</feature>
<dbReference type="InterPro" id="IPR015424">
    <property type="entry name" value="PyrdxlP-dep_Trfase"/>
</dbReference>
<comment type="caution">
    <text evidence="7">The sequence shown here is derived from an EMBL/GenBank/DDBJ whole genome shotgun (WGS) entry which is preliminary data.</text>
</comment>
<evidence type="ECO:0000256" key="2">
    <source>
        <dbReference type="ARBA" id="ARBA00009236"/>
    </source>
</evidence>
<evidence type="ECO:0000256" key="4">
    <source>
        <dbReference type="ARBA" id="ARBA00022679"/>
    </source>
</evidence>
<accession>M0AA28</accession>
<dbReference type="PANTHER" id="PTHR21152:SF24">
    <property type="entry name" value="ALANINE--GLYOXYLATE AMINOTRANSFERASE 1"/>
    <property type="match status" value="1"/>
</dbReference>
<dbReference type="InterPro" id="IPR015422">
    <property type="entry name" value="PyrdxlP-dep_Trfase_small"/>
</dbReference>
<dbReference type="Gene3D" id="3.90.1150.10">
    <property type="entry name" value="Aspartate Aminotransferase, domain 1"/>
    <property type="match status" value="1"/>
</dbReference>
<evidence type="ECO:0000256" key="5">
    <source>
        <dbReference type="ARBA" id="ARBA00022898"/>
    </source>
</evidence>
<comment type="cofactor">
    <cofactor evidence="1">
        <name>pyridoxal 5'-phosphate</name>
        <dbReference type="ChEBI" id="CHEBI:597326"/>
    </cofactor>
</comment>
<keyword evidence="5" id="KW-0663">Pyridoxal phosphate</keyword>
<sequence length="378" mass="40440">MADTTDCLAADRLRMTPGPTEIPAPVRERLAEPAPNPDLEPEFFTCYRNLTDKLTRIHAAGPAGEAPATPDRDTVVLGGEGILGLEAAITSLVSPGDRVLCLSNGLYGDGFADFVEQYDGEPVRCGVPWDETLDPDAVEAAIESADEPFDVATMVHCETPTGTLNDLEPILDVLEAHNIISVVDAVSSLGGAPVPTDRIDICLGASQKCFSAPPGLATCTISDRAWDRIETVETGSLYTDLEPWRTAAAEGEEWFPYTHLASNVLGLDAAANLLLEEGLESVFDRHEAAATLCRDRAAELGLDPYPASHEACSPTVTALEFSGSATDLQERLRTEHDIVVATGLGELEDDIIRIGHMGHNARPERVERTMDALAAVLE</sequence>
<name>M0AA28_9EURY</name>
<dbReference type="RefSeq" id="WP_006824905.1">
    <property type="nucleotide sequence ID" value="NZ_AOIL01000016.1"/>
</dbReference>
<keyword evidence="4 7" id="KW-0808">Transferase</keyword>
<dbReference type="Proteomes" id="UP000011648">
    <property type="component" value="Unassembled WGS sequence"/>
</dbReference>
<dbReference type="InterPro" id="IPR000192">
    <property type="entry name" value="Aminotrans_V_dom"/>
</dbReference>
<proteinExistence type="inferred from homology"/>
<dbReference type="Gene3D" id="3.40.640.10">
    <property type="entry name" value="Type I PLP-dependent aspartate aminotransferase-like (Major domain)"/>
    <property type="match status" value="1"/>
</dbReference>
<gene>
    <name evidence="7" type="ORF">C484_05342</name>
</gene>
<evidence type="ECO:0000313" key="8">
    <source>
        <dbReference type="Proteomes" id="UP000011648"/>
    </source>
</evidence>
<reference evidence="7 8" key="1">
    <citation type="journal article" date="2014" name="PLoS Genet.">
        <title>Phylogenetically driven sequencing of extremely halophilic archaea reveals strategies for static and dynamic osmo-response.</title>
        <authorList>
            <person name="Becker E.A."/>
            <person name="Seitzer P.M."/>
            <person name="Tritt A."/>
            <person name="Larsen D."/>
            <person name="Krusor M."/>
            <person name="Yao A.I."/>
            <person name="Wu D."/>
            <person name="Madern D."/>
            <person name="Eisen J.A."/>
            <person name="Darling A.E."/>
            <person name="Facciotti M.T."/>
        </authorList>
    </citation>
    <scope>NUCLEOTIDE SEQUENCE [LARGE SCALE GENOMIC DNA]</scope>
    <source>
        <strain evidence="7 8">DSM 12281</strain>
    </source>
</reference>
<dbReference type="GO" id="GO:0019265">
    <property type="term" value="P:glycine biosynthetic process, by transamination of glyoxylate"/>
    <property type="evidence" value="ECO:0007669"/>
    <property type="project" value="TreeGrafter"/>
</dbReference>
<comment type="similarity">
    <text evidence="2">Belongs to the class-V pyridoxal-phosphate-dependent aminotransferase family.</text>
</comment>
<protein>
    <submittedName>
        <fullName evidence="7">Class V aminotransferase</fullName>
    </submittedName>
</protein>
<dbReference type="AlphaFoldDB" id="M0AA28"/>
<dbReference type="Pfam" id="PF00266">
    <property type="entry name" value="Aminotran_5"/>
    <property type="match status" value="1"/>
</dbReference>
<dbReference type="SUPFAM" id="SSF53383">
    <property type="entry name" value="PLP-dependent transferases"/>
    <property type="match status" value="1"/>
</dbReference>
<keyword evidence="3 7" id="KW-0032">Aminotransferase</keyword>
<evidence type="ECO:0000259" key="6">
    <source>
        <dbReference type="Pfam" id="PF00266"/>
    </source>
</evidence>
<dbReference type="InterPro" id="IPR024169">
    <property type="entry name" value="SP_NH2Trfase/AEP_transaminase"/>
</dbReference>
<evidence type="ECO:0000313" key="7">
    <source>
        <dbReference type="EMBL" id="ELY94747.1"/>
    </source>
</evidence>
<dbReference type="EMBL" id="AOIL01000016">
    <property type="protein sequence ID" value="ELY94747.1"/>
    <property type="molecule type" value="Genomic_DNA"/>
</dbReference>
<dbReference type="InterPro" id="IPR015421">
    <property type="entry name" value="PyrdxlP-dep_Trfase_major"/>
</dbReference>
<dbReference type="PANTHER" id="PTHR21152">
    <property type="entry name" value="AMINOTRANSFERASE CLASS V"/>
    <property type="match status" value="1"/>
</dbReference>
<evidence type="ECO:0000256" key="3">
    <source>
        <dbReference type="ARBA" id="ARBA00022576"/>
    </source>
</evidence>